<dbReference type="RefSeq" id="WP_254092237.1">
    <property type="nucleotide sequence ID" value="NZ_JAHESC010000034.1"/>
</dbReference>
<keyword evidence="3" id="KW-1185">Reference proteome</keyword>
<dbReference type="Pfam" id="PF11138">
    <property type="entry name" value="DUF2911"/>
    <property type="match status" value="1"/>
</dbReference>
<evidence type="ECO:0000256" key="1">
    <source>
        <dbReference type="SAM" id="SignalP"/>
    </source>
</evidence>
<name>A0AAP2DBL4_9BACT</name>
<proteinExistence type="predicted"/>
<dbReference type="InterPro" id="IPR021314">
    <property type="entry name" value="DUF2911"/>
</dbReference>
<protein>
    <submittedName>
        <fullName evidence="2">DUF2911 domain-containing protein</fullName>
    </submittedName>
</protein>
<organism evidence="2 3">
    <name type="scientific">Dawidia soli</name>
    <dbReference type="NCBI Taxonomy" id="2782352"/>
    <lineage>
        <taxon>Bacteria</taxon>
        <taxon>Pseudomonadati</taxon>
        <taxon>Bacteroidota</taxon>
        <taxon>Cytophagia</taxon>
        <taxon>Cytophagales</taxon>
        <taxon>Chryseotaleaceae</taxon>
        <taxon>Dawidia</taxon>
    </lineage>
</organism>
<reference evidence="2 3" key="1">
    <citation type="submission" date="2021-05" db="EMBL/GenBank/DDBJ databases">
        <title>A Polyphasic approach of four new species of the genus Ohtaekwangia: Ohtaekwangia histidinii sp. nov., Ohtaekwangia cretensis sp. nov., Ohtaekwangia indiensis sp. nov., Ohtaekwangia reichenbachii sp. nov. from diverse environment.</title>
        <authorList>
            <person name="Octaviana S."/>
        </authorList>
    </citation>
    <scope>NUCLEOTIDE SEQUENCE [LARGE SCALE GENOMIC DNA]</scope>
    <source>
        <strain evidence="2 3">PWU37</strain>
    </source>
</reference>
<accession>A0AAP2DBL4</accession>
<dbReference type="InterPro" id="IPR011990">
    <property type="entry name" value="TPR-like_helical_dom_sf"/>
</dbReference>
<feature type="chain" id="PRO_5043001334" evidence="1">
    <location>
        <begin position="24"/>
        <end position="286"/>
    </location>
</feature>
<evidence type="ECO:0000313" key="3">
    <source>
        <dbReference type="Proteomes" id="UP001319180"/>
    </source>
</evidence>
<dbReference type="AlphaFoldDB" id="A0AAP2DBL4"/>
<sequence length="286" mass="31735">MKAKHILFITLLLLAAIPPNTHAQIPGLPNPSATQTIDQEIGLGHAIVTYSRPNVKGRVIYGGLVPYGIVWRTGANTATEITFSEDVKLEGHNLPAGTYSLFTIPGKDQWTIIINRAVKEWGAYRYNAENDQLRFTVKPTAIHDKQETFTIQFANATSSSADLQIIWDHTTVTARITVDDDAKITATIEALMNAEHNTNLAYFNAIQYYYTNNKDADKALAWIKKAKADVPTNPAYHLFESRFLLRKGNKAAAITAAEAGLKLATERNFDEYIKLLTEALTTAKNK</sequence>
<dbReference type="EMBL" id="JAHESC010000034">
    <property type="protein sequence ID" value="MBT1689013.1"/>
    <property type="molecule type" value="Genomic_DNA"/>
</dbReference>
<evidence type="ECO:0000313" key="2">
    <source>
        <dbReference type="EMBL" id="MBT1689013.1"/>
    </source>
</evidence>
<keyword evidence="1" id="KW-0732">Signal</keyword>
<dbReference type="Proteomes" id="UP001319180">
    <property type="component" value="Unassembled WGS sequence"/>
</dbReference>
<dbReference type="Gene3D" id="1.25.40.1040">
    <property type="match status" value="1"/>
</dbReference>
<gene>
    <name evidence="2" type="ORF">KK078_20780</name>
</gene>
<comment type="caution">
    <text evidence="2">The sequence shown here is derived from an EMBL/GenBank/DDBJ whole genome shotgun (WGS) entry which is preliminary data.</text>
</comment>
<feature type="signal peptide" evidence="1">
    <location>
        <begin position="1"/>
        <end position="23"/>
    </location>
</feature>
<dbReference type="SUPFAM" id="SSF48452">
    <property type="entry name" value="TPR-like"/>
    <property type="match status" value="1"/>
</dbReference>